<protein>
    <submittedName>
        <fullName evidence="2">SDR family oxidoreductase</fullName>
    </submittedName>
</protein>
<dbReference type="PRINTS" id="PR00081">
    <property type="entry name" value="GDHRDH"/>
</dbReference>
<dbReference type="Proteomes" id="UP001165269">
    <property type="component" value="Unassembled WGS sequence"/>
</dbReference>
<reference evidence="2" key="1">
    <citation type="submission" date="2022-03" db="EMBL/GenBank/DDBJ databases">
        <title>Streptomyces 7R015 and 7R016 isolated from Barleria lupulina in Thailand.</title>
        <authorList>
            <person name="Kanchanasin P."/>
            <person name="Phongsopitanun W."/>
            <person name="Tanasupawat S."/>
        </authorList>
    </citation>
    <scope>NUCLEOTIDE SEQUENCE</scope>
    <source>
        <strain evidence="2">7R015</strain>
    </source>
</reference>
<proteinExistence type="inferred from homology"/>
<dbReference type="PANTHER" id="PTHR42760">
    <property type="entry name" value="SHORT-CHAIN DEHYDROGENASES/REDUCTASES FAMILY MEMBER"/>
    <property type="match status" value="1"/>
</dbReference>
<dbReference type="InterPro" id="IPR036291">
    <property type="entry name" value="NAD(P)-bd_dom_sf"/>
</dbReference>
<name>A0ABS9YHZ7_9ACTN</name>
<dbReference type="RefSeq" id="WP_242773877.1">
    <property type="nucleotide sequence ID" value="NZ_JALDAY010000013.1"/>
</dbReference>
<accession>A0ABS9YHZ7</accession>
<dbReference type="Gene3D" id="3.40.50.720">
    <property type="entry name" value="NAD(P)-binding Rossmann-like Domain"/>
    <property type="match status" value="1"/>
</dbReference>
<dbReference type="PANTHER" id="PTHR42760:SF40">
    <property type="entry name" value="3-OXOACYL-[ACYL-CARRIER-PROTEIN] REDUCTASE, CHLOROPLASTIC"/>
    <property type="match status" value="1"/>
</dbReference>
<sequence length="254" mass="26608">MTGRLDGRVAIVTGAAGGIGGGAARRFADEGASLVLSDINGEAVEAVAQEIRDKGGRAIAVQCDISVPEQIEAVVEATIQEYGTVDILANIAQGGLNEHALLENATEDEALTAYRTGPLQSMLFMQKCLPYMKEKGYGRVINTASGAAVSPRPGFSTYAMAKGAVMALTRVASQEWGQYGITTNTFLPVGRSDAFNLTEQGRQAAAMIESHSPVRRFGTPYDDVAPLLVFLASEESGYINGQAIGADGGITFIA</sequence>
<comment type="caution">
    <text evidence="2">The sequence shown here is derived from an EMBL/GenBank/DDBJ whole genome shotgun (WGS) entry which is preliminary data.</text>
</comment>
<gene>
    <name evidence="2" type="ORF">MQP27_37965</name>
</gene>
<dbReference type="SUPFAM" id="SSF51735">
    <property type="entry name" value="NAD(P)-binding Rossmann-fold domains"/>
    <property type="match status" value="1"/>
</dbReference>
<dbReference type="CDD" id="cd05233">
    <property type="entry name" value="SDR_c"/>
    <property type="match status" value="1"/>
</dbReference>
<organism evidence="2 3">
    <name type="scientific">Streptomyces cylindrosporus</name>
    <dbReference type="NCBI Taxonomy" id="2927583"/>
    <lineage>
        <taxon>Bacteria</taxon>
        <taxon>Bacillati</taxon>
        <taxon>Actinomycetota</taxon>
        <taxon>Actinomycetes</taxon>
        <taxon>Kitasatosporales</taxon>
        <taxon>Streptomycetaceae</taxon>
        <taxon>Streptomyces</taxon>
    </lineage>
</organism>
<evidence type="ECO:0000313" key="3">
    <source>
        <dbReference type="Proteomes" id="UP001165269"/>
    </source>
</evidence>
<dbReference type="InterPro" id="IPR002347">
    <property type="entry name" value="SDR_fam"/>
</dbReference>
<comment type="similarity">
    <text evidence="1">Belongs to the short-chain dehydrogenases/reductases (SDR) family.</text>
</comment>
<dbReference type="InterPro" id="IPR020904">
    <property type="entry name" value="Sc_DH/Rdtase_CS"/>
</dbReference>
<dbReference type="PROSITE" id="PS00061">
    <property type="entry name" value="ADH_SHORT"/>
    <property type="match status" value="1"/>
</dbReference>
<dbReference type="EMBL" id="JALDAY010000013">
    <property type="protein sequence ID" value="MCI3276872.1"/>
    <property type="molecule type" value="Genomic_DNA"/>
</dbReference>
<evidence type="ECO:0000256" key="1">
    <source>
        <dbReference type="ARBA" id="ARBA00006484"/>
    </source>
</evidence>
<dbReference type="Pfam" id="PF13561">
    <property type="entry name" value="adh_short_C2"/>
    <property type="match status" value="1"/>
</dbReference>
<evidence type="ECO:0000313" key="2">
    <source>
        <dbReference type="EMBL" id="MCI3276872.1"/>
    </source>
</evidence>
<keyword evidence="3" id="KW-1185">Reference proteome</keyword>